<evidence type="ECO:0000256" key="1">
    <source>
        <dbReference type="SAM" id="Phobius"/>
    </source>
</evidence>
<feature type="transmembrane region" description="Helical" evidence="1">
    <location>
        <begin position="122"/>
        <end position="143"/>
    </location>
</feature>
<dbReference type="RefSeq" id="WP_209144395.1">
    <property type="nucleotide sequence ID" value="NZ_JAGHKP010000001.1"/>
</dbReference>
<dbReference type="Proteomes" id="UP000679126">
    <property type="component" value="Unassembled WGS sequence"/>
</dbReference>
<accession>A0ABS3YBG9</accession>
<proteinExistence type="predicted"/>
<evidence type="ECO:0000313" key="2">
    <source>
        <dbReference type="EMBL" id="MBO9151825.1"/>
    </source>
</evidence>
<feature type="transmembrane region" description="Helical" evidence="1">
    <location>
        <begin position="92"/>
        <end position="110"/>
    </location>
</feature>
<sequence>MLTEPLQEDIFRENEFVETRFRSRLLPVWVKVLTWFTAFVAFVFAAVCIYVPFAPDRSDPAMPAPVLFHSIGAVLIAGLAARIFLLQEKKWAIIGAVFATLTNLLVLSAMLSASDAAAEGKIMLVILWSLTAIELVFLVRLIFMFKKWRAYHPSPR</sequence>
<comment type="caution">
    <text evidence="2">The sequence shown here is derived from an EMBL/GenBank/DDBJ whole genome shotgun (WGS) entry which is preliminary data.</text>
</comment>
<protein>
    <submittedName>
        <fullName evidence="2">Uncharacterized protein</fullName>
    </submittedName>
</protein>
<keyword evidence="1" id="KW-0812">Transmembrane</keyword>
<feature type="transmembrane region" description="Helical" evidence="1">
    <location>
        <begin position="32"/>
        <end position="54"/>
    </location>
</feature>
<keyword evidence="1" id="KW-1133">Transmembrane helix</keyword>
<evidence type="ECO:0000313" key="3">
    <source>
        <dbReference type="Proteomes" id="UP000679126"/>
    </source>
</evidence>
<feature type="transmembrane region" description="Helical" evidence="1">
    <location>
        <begin position="66"/>
        <end position="85"/>
    </location>
</feature>
<reference evidence="3" key="1">
    <citation type="submission" date="2021-03" db="EMBL/GenBank/DDBJ databases">
        <title>Assistant Professor.</title>
        <authorList>
            <person name="Huq M.A."/>
        </authorList>
    </citation>
    <scope>NUCLEOTIDE SEQUENCE [LARGE SCALE GENOMIC DNA]</scope>
    <source>
        <strain evidence="3">MAH-28</strain>
    </source>
</reference>
<keyword evidence="3" id="KW-1185">Reference proteome</keyword>
<keyword evidence="1" id="KW-0472">Membrane</keyword>
<gene>
    <name evidence="2" type="ORF">J7I43_06370</name>
</gene>
<organism evidence="2 3">
    <name type="scientific">Chitinophaga chungangae</name>
    <dbReference type="NCBI Taxonomy" id="2821488"/>
    <lineage>
        <taxon>Bacteria</taxon>
        <taxon>Pseudomonadati</taxon>
        <taxon>Bacteroidota</taxon>
        <taxon>Chitinophagia</taxon>
        <taxon>Chitinophagales</taxon>
        <taxon>Chitinophagaceae</taxon>
        <taxon>Chitinophaga</taxon>
    </lineage>
</organism>
<dbReference type="EMBL" id="JAGHKP010000001">
    <property type="protein sequence ID" value="MBO9151825.1"/>
    <property type="molecule type" value="Genomic_DNA"/>
</dbReference>
<name>A0ABS3YBG9_9BACT</name>